<sequence>MNIVGRERRPCQWATLPCTPSERRRKWWDSYRAVWFITLKSNRSSSQALSKEDKILYHQIYEKIRADIQGNAYEIGSKLPSVKQLCEKYSVSAITIRHALDMLRDEGFITRQPRIGTTVTSLNPGTVAKPTSPSNLPTIAFLTTDFSDSFGTLVLMGALKRAQNRAHILLGRTSADDTLQESEIASALSADADGLILMPSNSTFIPKAILDLISRGFPVTILDRLFQGIPVATISSDNVQAAKEATNHLFDLGHKNVAFIGSKSHISTITSRHSGWAMAYANNDIVLDDELSFTEVQSTIPDSTAEEREDDIRKLEEFITAHGFVTACLVSEYNIALLLREALRRVGKSIPEDMSVICFDHASYAFDHELFRFTHVEQEQKALGEKAIDVTLRQIENGPSSEQILLPTSLVTGNSTAEPRKRTVATQPCE</sequence>
<dbReference type="InterPro" id="IPR028082">
    <property type="entry name" value="Peripla_BP_I"/>
</dbReference>
<dbReference type="InterPro" id="IPR036390">
    <property type="entry name" value="WH_DNA-bd_sf"/>
</dbReference>
<dbReference type="Gene3D" id="1.10.10.10">
    <property type="entry name" value="Winged helix-like DNA-binding domain superfamily/Winged helix DNA-binding domain"/>
    <property type="match status" value="1"/>
</dbReference>
<evidence type="ECO:0000259" key="5">
    <source>
        <dbReference type="PROSITE" id="PS50949"/>
    </source>
</evidence>
<dbReference type="PRINTS" id="PR00035">
    <property type="entry name" value="HTHGNTR"/>
</dbReference>
<dbReference type="InterPro" id="IPR036388">
    <property type="entry name" value="WH-like_DNA-bd_sf"/>
</dbReference>
<proteinExistence type="predicted"/>
<evidence type="ECO:0000313" key="7">
    <source>
        <dbReference type="EMBL" id="XDS48677.1"/>
    </source>
</evidence>
<dbReference type="PANTHER" id="PTHR30146">
    <property type="entry name" value="LACI-RELATED TRANSCRIPTIONAL REPRESSOR"/>
    <property type="match status" value="1"/>
</dbReference>
<dbReference type="Gene3D" id="3.40.50.2300">
    <property type="match status" value="2"/>
</dbReference>
<evidence type="ECO:0000256" key="1">
    <source>
        <dbReference type="ARBA" id="ARBA00022491"/>
    </source>
</evidence>
<accession>A0AB39UM03</accession>
<dbReference type="EMBL" id="CP129683">
    <property type="protein sequence ID" value="XDS49906.1"/>
    <property type="molecule type" value="Genomic_DNA"/>
</dbReference>
<evidence type="ECO:0000256" key="4">
    <source>
        <dbReference type="ARBA" id="ARBA00023163"/>
    </source>
</evidence>
<dbReference type="SUPFAM" id="SSF53822">
    <property type="entry name" value="Periplasmic binding protein-like I"/>
    <property type="match status" value="1"/>
</dbReference>
<dbReference type="PROSITE" id="PS50949">
    <property type="entry name" value="HTH_GNTR"/>
    <property type="match status" value="1"/>
</dbReference>
<dbReference type="GO" id="GO:0003700">
    <property type="term" value="F:DNA-binding transcription factor activity"/>
    <property type="evidence" value="ECO:0007669"/>
    <property type="project" value="InterPro"/>
</dbReference>
<reference evidence="8" key="1">
    <citation type="submission" date="2023-07" db="EMBL/GenBank/DDBJ databases">
        <title>Bifidobacterium aquikefiriaerophilum sp. nov. and Bifidobacterium eccum sp. nov., isolated from water kefir.</title>
        <authorList>
            <person name="Breselge S."/>
            <person name="Bellassi P."/>
            <person name="Barcenilla C."/>
            <person name="Alvarez-Ordonez A."/>
            <person name="Morelli L."/>
            <person name="Cotter P.D."/>
        </authorList>
    </citation>
    <scope>NUCLEOTIDE SEQUENCE</scope>
    <source>
        <strain evidence="8">WK012_4_13</strain>
        <strain evidence="7">WK013_4_14</strain>
        <strain evidence="6">WK048_4_13</strain>
    </source>
</reference>
<dbReference type="SMART" id="SM00345">
    <property type="entry name" value="HTH_GNTR"/>
    <property type="match status" value="1"/>
</dbReference>
<feature type="domain" description="HTH gntR-type" evidence="5">
    <location>
        <begin position="54"/>
        <end position="122"/>
    </location>
</feature>
<dbReference type="EMBL" id="CP129675">
    <property type="protein sequence ID" value="XDS46620.1"/>
    <property type="molecule type" value="Genomic_DNA"/>
</dbReference>
<dbReference type="PANTHER" id="PTHR30146:SF95">
    <property type="entry name" value="RIBOSE OPERON REPRESSOR"/>
    <property type="match status" value="1"/>
</dbReference>
<dbReference type="Pfam" id="PF00392">
    <property type="entry name" value="GntR"/>
    <property type="match status" value="1"/>
</dbReference>
<dbReference type="RefSeq" id="WP_369340877.1">
    <property type="nucleotide sequence ID" value="NZ_CP129675.1"/>
</dbReference>
<dbReference type="CDD" id="cd06267">
    <property type="entry name" value="PBP1_LacI_sugar_binding-like"/>
    <property type="match status" value="1"/>
</dbReference>
<protein>
    <submittedName>
        <fullName evidence="8">GntR family transcriptional regulator</fullName>
    </submittedName>
</protein>
<keyword evidence="3" id="KW-0238">DNA-binding</keyword>
<dbReference type="KEGG" id="bfk:QN062_05665"/>
<evidence type="ECO:0000313" key="8">
    <source>
        <dbReference type="EMBL" id="XDS49906.1"/>
    </source>
</evidence>
<evidence type="ECO:0000256" key="3">
    <source>
        <dbReference type="ARBA" id="ARBA00023125"/>
    </source>
</evidence>
<dbReference type="InterPro" id="IPR046335">
    <property type="entry name" value="LacI/GalR-like_sensor"/>
</dbReference>
<dbReference type="EMBL" id="CP129682">
    <property type="protein sequence ID" value="XDS48677.1"/>
    <property type="molecule type" value="Genomic_DNA"/>
</dbReference>
<dbReference type="CDD" id="cd07377">
    <property type="entry name" value="WHTH_GntR"/>
    <property type="match status" value="1"/>
</dbReference>
<dbReference type="GO" id="GO:0000976">
    <property type="term" value="F:transcription cis-regulatory region binding"/>
    <property type="evidence" value="ECO:0007669"/>
    <property type="project" value="TreeGrafter"/>
</dbReference>
<name>A0AB39UM03_9BIFI</name>
<keyword evidence="4" id="KW-0804">Transcription</keyword>
<dbReference type="Pfam" id="PF13377">
    <property type="entry name" value="Peripla_BP_3"/>
    <property type="match status" value="1"/>
</dbReference>
<organism evidence="8">
    <name type="scientific">Bifidobacterium fermentum</name>
    <dbReference type="NCBI Taxonomy" id="3059035"/>
    <lineage>
        <taxon>Bacteria</taxon>
        <taxon>Bacillati</taxon>
        <taxon>Actinomycetota</taxon>
        <taxon>Actinomycetes</taxon>
        <taxon>Bifidobacteriales</taxon>
        <taxon>Bifidobacteriaceae</taxon>
        <taxon>Bifidobacterium</taxon>
    </lineage>
</organism>
<dbReference type="InterPro" id="IPR000524">
    <property type="entry name" value="Tscrpt_reg_HTH_GntR"/>
</dbReference>
<gene>
    <name evidence="8" type="ORF">QN062_05665</name>
    <name evidence="7" type="ORF">QN216_10275</name>
    <name evidence="6" type="ORF">QN217_00195</name>
</gene>
<dbReference type="SUPFAM" id="SSF46785">
    <property type="entry name" value="Winged helix' DNA-binding domain"/>
    <property type="match status" value="1"/>
</dbReference>
<keyword evidence="1" id="KW-0678">Repressor</keyword>
<evidence type="ECO:0000256" key="2">
    <source>
        <dbReference type="ARBA" id="ARBA00023015"/>
    </source>
</evidence>
<evidence type="ECO:0000313" key="6">
    <source>
        <dbReference type="EMBL" id="XDS46620.1"/>
    </source>
</evidence>
<dbReference type="AlphaFoldDB" id="A0AB39UM03"/>
<keyword evidence="2" id="KW-0805">Transcription regulation</keyword>